<comment type="caution">
    <text evidence="3">The sequence shown here is derived from an EMBL/GenBank/DDBJ whole genome shotgun (WGS) entry which is preliminary data.</text>
</comment>
<gene>
    <name evidence="1" type="ORF">QWZ16_19555</name>
    <name evidence="2" type="ORF">QWZ16_24095</name>
    <name evidence="3" type="ORF">QWZ16_24255</name>
</gene>
<dbReference type="EMBL" id="JAUFQC010000029">
    <property type="protein sequence ID" value="MDN3612670.1"/>
    <property type="molecule type" value="Genomic_DNA"/>
</dbReference>
<proteinExistence type="predicted"/>
<evidence type="ECO:0000313" key="3">
    <source>
        <dbReference type="EMBL" id="MDN3612698.1"/>
    </source>
</evidence>
<evidence type="ECO:0000313" key="2">
    <source>
        <dbReference type="EMBL" id="MDN3612670.1"/>
    </source>
</evidence>
<protein>
    <submittedName>
        <fullName evidence="3">Uncharacterized protein</fullName>
    </submittedName>
</protein>
<dbReference type="EMBL" id="JAUFQC010000030">
    <property type="protein sequence ID" value="MDN3612698.1"/>
    <property type="molecule type" value="Genomic_DNA"/>
</dbReference>
<keyword evidence="4" id="KW-1185">Reference proteome</keyword>
<reference evidence="3" key="3">
    <citation type="submission" date="2023-06" db="EMBL/GenBank/DDBJ databases">
        <authorList>
            <person name="Lucena T."/>
            <person name="Sun Q."/>
        </authorList>
    </citation>
    <scope>NUCLEOTIDE SEQUENCE</scope>
    <source>
        <strain evidence="3">CECT 7398</strain>
    </source>
</reference>
<dbReference type="Proteomes" id="UP001238540">
    <property type="component" value="Unassembled WGS sequence"/>
</dbReference>
<sequence length="59" mass="6537">MESVFDGILILFVNVNLMSRLLFLCSKPSALNAADHDKRCHKASNSMIDGFSVKLFCST</sequence>
<reference evidence="3" key="1">
    <citation type="journal article" date="2014" name="Int. J. Syst. Evol. Microbiol.">
        <title>Complete genome of a new Firmicutes species belonging to the dominant human colonic microbiota ('Ruminococcus bicirculans') reveals two chromosomes and a selective capacity to utilize plant glucans.</title>
        <authorList>
            <consortium name="NISC Comparative Sequencing Program"/>
            <person name="Wegmann U."/>
            <person name="Louis P."/>
            <person name="Goesmann A."/>
            <person name="Henrissat B."/>
            <person name="Duncan S.H."/>
            <person name="Flint H.J."/>
        </authorList>
    </citation>
    <scope>NUCLEOTIDE SEQUENCE</scope>
    <source>
        <strain evidence="3">CECT 7398</strain>
    </source>
</reference>
<accession>A0ABT8C2W6</accession>
<reference evidence="4" key="2">
    <citation type="journal article" date="2019" name="Int. J. Syst. Evol. Microbiol.">
        <title>The Global Catalogue of Microorganisms (GCM) 10K type strain sequencing project: providing services to taxonomists for standard genome sequencing and annotation.</title>
        <authorList>
            <consortium name="The Broad Institute Genomics Platform"/>
            <consortium name="The Broad Institute Genome Sequencing Center for Infectious Disease"/>
            <person name="Wu L."/>
            <person name="Ma J."/>
        </authorList>
    </citation>
    <scope>NUCLEOTIDE SEQUENCE [LARGE SCALE GENOMIC DNA]</scope>
    <source>
        <strain evidence="4">CECT 7398</strain>
    </source>
</reference>
<dbReference type="RefSeq" id="WP_290313174.1">
    <property type="nucleotide sequence ID" value="NZ_JAUFQC010000027.1"/>
</dbReference>
<dbReference type="EMBL" id="JAUFQC010000027">
    <property type="protein sequence ID" value="MDN3611795.1"/>
    <property type="molecule type" value="Genomic_DNA"/>
</dbReference>
<evidence type="ECO:0000313" key="1">
    <source>
        <dbReference type="EMBL" id="MDN3611795.1"/>
    </source>
</evidence>
<name>A0ABT8C2W6_9VIBR</name>
<organism evidence="3 4">
    <name type="scientific">Vibrio ostreicida</name>
    <dbReference type="NCBI Taxonomy" id="526588"/>
    <lineage>
        <taxon>Bacteria</taxon>
        <taxon>Pseudomonadati</taxon>
        <taxon>Pseudomonadota</taxon>
        <taxon>Gammaproteobacteria</taxon>
        <taxon>Vibrionales</taxon>
        <taxon>Vibrionaceae</taxon>
        <taxon>Vibrio</taxon>
    </lineage>
</organism>
<evidence type="ECO:0000313" key="4">
    <source>
        <dbReference type="Proteomes" id="UP001238540"/>
    </source>
</evidence>